<dbReference type="PANTHER" id="PTHR46599">
    <property type="entry name" value="PIGGYBAC TRANSPOSABLE ELEMENT-DERIVED PROTEIN 4"/>
    <property type="match status" value="1"/>
</dbReference>
<organism evidence="3 4">
    <name type="scientific">Mya arenaria</name>
    <name type="common">Soft-shell clam</name>
    <dbReference type="NCBI Taxonomy" id="6604"/>
    <lineage>
        <taxon>Eukaryota</taxon>
        <taxon>Metazoa</taxon>
        <taxon>Spiralia</taxon>
        <taxon>Lophotrochozoa</taxon>
        <taxon>Mollusca</taxon>
        <taxon>Bivalvia</taxon>
        <taxon>Autobranchia</taxon>
        <taxon>Heteroconchia</taxon>
        <taxon>Euheterodonta</taxon>
        <taxon>Imparidentia</taxon>
        <taxon>Neoheterodontei</taxon>
        <taxon>Myida</taxon>
        <taxon>Myoidea</taxon>
        <taxon>Myidae</taxon>
        <taxon>Mya</taxon>
    </lineage>
</organism>
<proteinExistence type="predicted"/>
<evidence type="ECO:0000313" key="3">
    <source>
        <dbReference type="EMBL" id="WAR28184.1"/>
    </source>
</evidence>
<dbReference type="PANTHER" id="PTHR46599:SF3">
    <property type="entry name" value="PIGGYBAC TRANSPOSABLE ELEMENT-DERIVED PROTEIN 4"/>
    <property type="match status" value="1"/>
</dbReference>
<feature type="compositionally biased region" description="Acidic residues" evidence="1">
    <location>
        <begin position="11"/>
        <end position="32"/>
    </location>
</feature>
<keyword evidence="4" id="KW-1185">Reference proteome</keyword>
<dbReference type="InterPro" id="IPR029526">
    <property type="entry name" value="PGBD"/>
</dbReference>
<sequence>MMAGDQHDFFAELEADSDSGSDFEGFEPEDIVAQEIQGNEPNEDPFENWSEGDRDAQPELPFAGTPGLTDGLGEGQIPLHYFQTLLPGETVDTMVEETNRYGNQQLDLRQGQLGTFSRFRKWHPTNRGEMLKFLAIVIAMGLVRQSNVTDYWSTRPVTATPFFSSTMSRDRFLLLMSFFHLNNNARYIARESPGHDPLFKLGTVYSSILYKFATTYKPHQFISVDEGMVPWRGNLAFSVYSPNKPIKYGLKAYMLCDSVSGYCLRFNLYTGRRVSLPSEHGTIYDLVMDLLRGRFGQGHVLFCDNYYSSPRLFMDLWELGVTAVGTCRKNRKGLPQQLKLKQLANKGDTYIMSTGPLSGMKYNDSNIVYILTTSYTCENVTHKQKIRPKCVVMYDKFMGGVDRSDQMVANFRLDLKVLKWWKKVFFHILGLTVLNSYIKYKGNVRNPMTHKQFRERLVEELVELGNICNTIPAPLPGRPKSQPLDRLTARNHFPRKLAGINPSARRCIVCNPAVREILASRGEKRKRPGHETVYFCPHCDVFLCVVPCFEIYHTNQDYILAYKRQYSEE</sequence>
<accession>A0ABY7G3T4</accession>
<reference evidence="3" key="1">
    <citation type="submission" date="2022-11" db="EMBL/GenBank/DDBJ databases">
        <title>Centuries of genome instability and evolution in soft-shell clam transmissible cancer (bioRxiv).</title>
        <authorList>
            <person name="Hart S.F.M."/>
            <person name="Yonemitsu M.A."/>
            <person name="Giersch R.M."/>
            <person name="Beal B.F."/>
            <person name="Arriagada G."/>
            <person name="Davis B.W."/>
            <person name="Ostrander E.A."/>
            <person name="Goff S.P."/>
            <person name="Metzger M.J."/>
        </authorList>
    </citation>
    <scope>NUCLEOTIDE SEQUENCE</scope>
    <source>
        <strain evidence="3">MELC-2E11</strain>
        <tissue evidence="3">Siphon/mantle</tissue>
    </source>
</reference>
<evidence type="ECO:0000313" key="4">
    <source>
        <dbReference type="Proteomes" id="UP001164746"/>
    </source>
</evidence>
<gene>
    <name evidence="3" type="ORF">MAR_013888</name>
</gene>
<feature type="region of interest" description="Disordered" evidence="1">
    <location>
        <begin position="1"/>
        <end position="69"/>
    </location>
</feature>
<evidence type="ECO:0000256" key="1">
    <source>
        <dbReference type="SAM" id="MobiDB-lite"/>
    </source>
</evidence>
<dbReference type="Proteomes" id="UP001164746">
    <property type="component" value="Chromosome 15"/>
</dbReference>
<feature type="domain" description="PiggyBac transposable element-derived protein" evidence="2">
    <location>
        <begin position="78"/>
        <end position="437"/>
    </location>
</feature>
<dbReference type="EMBL" id="CP111026">
    <property type="protein sequence ID" value="WAR28184.1"/>
    <property type="molecule type" value="Genomic_DNA"/>
</dbReference>
<protein>
    <submittedName>
        <fullName evidence="3">PGBD4-like protein</fullName>
    </submittedName>
</protein>
<name>A0ABY7G3T4_MYAAR</name>
<evidence type="ECO:0000259" key="2">
    <source>
        <dbReference type="Pfam" id="PF13843"/>
    </source>
</evidence>
<feature type="compositionally biased region" description="Basic and acidic residues" evidence="1">
    <location>
        <begin position="1"/>
        <end position="10"/>
    </location>
</feature>
<dbReference type="Pfam" id="PF13843">
    <property type="entry name" value="DDE_Tnp_1_7"/>
    <property type="match status" value="1"/>
</dbReference>